<feature type="compositionally biased region" description="Acidic residues" evidence="1">
    <location>
        <begin position="292"/>
        <end position="304"/>
    </location>
</feature>
<keyword evidence="2" id="KW-0472">Membrane</keyword>
<evidence type="ECO:0000256" key="2">
    <source>
        <dbReference type="SAM" id="Phobius"/>
    </source>
</evidence>
<proteinExistence type="predicted"/>
<comment type="caution">
    <text evidence="3">The sequence shown here is derived from an EMBL/GenBank/DDBJ whole genome shotgun (WGS) entry which is preliminary data.</text>
</comment>
<gene>
    <name evidence="3" type="ORF">TCDM_06809</name>
</gene>
<dbReference type="VEuPathDB" id="TriTrypDB:TCDM_06809"/>
<dbReference type="Proteomes" id="UP000017861">
    <property type="component" value="Unassembled WGS sequence"/>
</dbReference>
<dbReference type="InterPro" id="IPR036770">
    <property type="entry name" value="Ankyrin_rpt-contain_sf"/>
</dbReference>
<protein>
    <submittedName>
        <fullName evidence="3">Uncharacterized protein</fullName>
    </submittedName>
</protein>
<sequence>MRLRSLKVSDFFFSSSSIILISYSLYFVLRGVHIRDVECATFCLFFCLRKSLTGHDGPRDTTPSKRKKYKKGSDRKTRGGLKNMRPRDLCTAAFYDDVQRIQQLIRAALSGEGEEEEEEIVDNADEEDVDEEEQLSIRRLERAQKRRATVASLLGKPGLLRVVETGEEYGFMFRVEETYDSEGGRRLKPKFKLTRKSRYPAMPLHWAVLGRSHRAVEFLVKNGVDVQLEVPDLPRVTAAFICACNNSFETARRLEKAIQGQWQRLQKEEEQKREWVEALEYKKQERERLAALEEEEEREEEVDIDEGRDGDGANDNDDDDDDDDDGFPEEDA</sequence>
<feature type="transmembrane region" description="Helical" evidence="2">
    <location>
        <begin position="12"/>
        <end position="29"/>
    </location>
</feature>
<dbReference type="AlphaFoldDB" id="V5BKD8"/>
<evidence type="ECO:0000313" key="3">
    <source>
        <dbReference type="EMBL" id="ESS64973.1"/>
    </source>
</evidence>
<feature type="compositionally biased region" description="Acidic residues" evidence="1">
    <location>
        <begin position="312"/>
        <end position="332"/>
    </location>
</feature>
<feature type="region of interest" description="Disordered" evidence="1">
    <location>
        <begin position="56"/>
        <end position="83"/>
    </location>
</feature>
<accession>V5BKD8</accession>
<keyword evidence="2" id="KW-0812">Transmembrane</keyword>
<name>V5BKD8_TRYCR</name>
<dbReference type="EMBL" id="AYLP01000075">
    <property type="protein sequence ID" value="ESS64973.1"/>
    <property type="molecule type" value="Genomic_DNA"/>
</dbReference>
<feature type="region of interest" description="Disordered" evidence="1">
    <location>
        <begin position="290"/>
        <end position="332"/>
    </location>
</feature>
<keyword evidence="2" id="KW-1133">Transmembrane helix</keyword>
<dbReference type="OrthoDB" id="251458at2759"/>
<evidence type="ECO:0000313" key="4">
    <source>
        <dbReference type="Proteomes" id="UP000017861"/>
    </source>
</evidence>
<evidence type="ECO:0000256" key="1">
    <source>
        <dbReference type="SAM" id="MobiDB-lite"/>
    </source>
</evidence>
<organism evidence="3 4">
    <name type="scientific">Trypanosoma cruzi Dm28c</name>
    <dbReference type="NCBI Taxonomy" id="1416333"/>
    <lineage>
        <taxon>Eukaryota</taxon>
        <taxon>Discoba</taxon>
        <taxon>Euglenozoa</taxon>
        <taxon>Kinetoplastea</taxon>
        <taxon>Metakinetoplastina</taxon>
        <taxon>Trypanosomatida</taxon>
        <taxon>Trypanosomatidae</taxon>
        <taxon>Trypanosoma</taxon>
        <taxon>Schizotrypanum</taxon>
    </lineage>
</organism>
<reference evidence="3 4" key="1">
    <citation type="journal article" date="2014" name="Genome Announc.">
        <title>Trypanosoma cruzi Clone Dm28c Draft Genome Sequence.</title>
        <authorList>
            <person name="Grisard E.C."/>
            <person name="Teixeira S.M."/>
            <person name="de Almeida L.G."/>
            <person name="Stoco P.H."/>
            <person name="Gerber A.L."/>
            <person name="Talavera-Lopez C."/>
            <person name="Lima O.C."/>
            <person name="Andersson B."/>
            <person name="de Vasconcelos A.T."/>
        </authorList>
    </citation>
    <scope>NUCLEOTIDE SEQUENCE [LARGE SCALE GENOMIC DNA]</scope>
    <source>
        <strain evidence="3 4">Dm28c</strain>
    </source>
</reference>
<dbReference type="SUPFAM" id="SSF48403">
    <property type="entry name" value="Ankyrin repeat"/>
    <property type="match status" value="1"/>
</dbReference>
<dbReference type="Gene3D" id="1.25.40.20">
    <property type="entry name" value="Ankyrin repeat-containing domain"/>
    <property type="match status" value="1"/>
</dbReference>